<feature type="binding site" evidence="9">
    <location>
        <position position="271"/>
    </location>
    <ligand>
        <name>FAD</name>
        <dbReference type="ChEBI" id="CHEBI:57692"/>
    </ligand>
</feature>
<dbReference type="GO" id="GO:0004128">
    <property type="term" value="F:cytochrome-b5 reductase activity, acting on NAD(P)H"/>
    <property type="evidence" value="ECO:0007669"/>
    <property type="project" value="TreeGrafter"/>
</dbReference>
<dbReference type="GO" id="GO:0016020">
    <property type="term" value="C:membrane"/>
    <property type="evidence" value="ECO:0007669"/>
    <property type="project" value="UniProtKB-SubCell"/>
</dbReference>
<accession>A0A7J6Y9Y7</accession>
<feature type="binding site" evidence="9">
    <location>
        <position position="262"/>
    </location>
    <ligand>
        <name>FAD</name>
        <dbReference type="ChEBI" id="CHEBI:57692"/>
    </ligand>
</feature>
<comment type="cofactor">
    <cofactor evidence="1 9">
        <name>FAD</name>
        <dbReference type="ChEBI" id="CHEBI:57692"/>
    </cofactor>
</comment>
<evidence type="ECO:0000256" key="3">
    <source>
        <dbReference type="ARBA" id="ARBA00022630"/>
    </source>
</evidence>
<gene>
    <name evidence="12" type="ORF">ECC02_003644</name>
</gene>
<evidence type="ECO:0000313" key="12">
    <source>
        <dbReference type="EMBL" id="KAF5223365.1"/>
    </source>
</evidence>
<dbReference type="InterPro" id="IPR017927">
    <property type="entry name" value="FAD-bd_FR_type"/>
</dbReference>
<dbReference type="SUPFAM" id="SSF52343">
    <property type="entry name" value="Ferredoxin reductase-like, C-terminal NADP-linked domain"/>
    <property type="match status" value="1"/>
</dbReference>
<dbReference type="InterPro" id="IPR001433">
    <property type="entry name" value="OxRdtase_FAD/NAD-bd"/>
</dbReference>
<feature type="binding site" evidence="9">
    <location>
        <position position="245"/>
    </location>
    <ligand>
        <name>FAD</name>
        <dbReference type="ChEBI" id="CHEBI:57692"/>
    </ligand>
</feature>
<protein>
    <recommendedName>
        <fullName evidence="11">FAD-binding FR-type domain-containing protein</fullName>
    </recommendedName>
</protein>
<dbReference type="SUPFAM" id="SSF63380">
    <property type="entry name" value="Riboflavin synthase domain-like"/>
    <property type="match status" value="1"/>
</dbReference>
<dbReference type="PANTHER" id="PTHR19370:SF179">
    <property type="entry name" value="B5 REDUCTASE, PUTATIVE-RELATED"/>
    <property type="match status" value="1"/>
</dbReference>
<dbReference type="EMBL" id="JABDHM010000020">
    <property type="protein sequence ID" value="KAF5223365.1"/>
    <property type="molecule type" value="Genomic_DNA"/>
</dbReference>
<keyword evidence="4 10" id="KW-0812">Transmembrane</keyword>
<keyword evidence="7" id="KW-0560">Oxidoreductase</keyword>
<evidence type="ECO:0000259" key="11">
    <source>
        <dbReference type="PROSITE" id="PS51384"/>
    </source>
</evidence>
<dbReference type="PRINTS" id="PR00406">
    <property type="entry name" value="CYTB5RDTASE"/>
</dbReference>
<name>A0A7J6Y9Y7_TRYCR</name>
<evidence type="ECO:0000256" key="5">
    <source>
        <dbReference type="ARBA" id="ARBA00022827"/>
    </source>
</evidence>
<dbReference type="PROSITE" id="PS51384">
    <property type="entry name" value="FAD_FR"/>
    <property type="match status" value="1"/>
</dbReference>
<dbReference type="Gene3D" id="2.40.30.10">
    <property type="entry name" value="Translation factors"/>
    <property type="match status" value="1"/>
</dbReference>
<comment type="subcellular location">
    <subcellularLocation>
        <location evidence="2">Membrane</location>
    </subcellularLocation>
</comment>
<dbReference type="InterPro" id="IPR008333">
    <property type="entry name" value="Cbr1-like_FAD-bd_dom"/>
</dbReference>
<dbReference type="FunFam" id="2.40.30.10:FF:000069">
    <property type="entry name" value="NADH-cytochrome b5 reductase"/>
    <property type="match status" value="1"/>
</dbReference>
<dbReference type="PANTHER" id="PTHR19370">
    <property type="entry name" value="NADH-CYTOCHROME B5 REDUCTASE"/>
    <property type="match status" value="1"/>
</dbReference>
<evidence type="ECO:0000256" key="4">
    <source>
        <dbReference type="ARBA" id="ARBA00022692"/>
    </source>
</evidence>
<keyword evidence="5 9" id="KW-0274">FAD</keyword>
<evidence type="ECO:0000256" key="2">
    <source>
        <dbReference type="ARBA" id="ARBA00004370"/>
    </source>
</evidence>
<feature type="binding site" evidence="9">
    <location>
        <position position="313"/>
    </location>
    <ligand>
        <name>FAD</name>
        <dbReference type="ChEBI" id="CHEBI:57692"/>
    </ligand>
</feature>
<feature type="binding site" evidence="9">
    <location>
        <position position="264"/>
    </location>
    <ligand>
        <name>FAD</name>
        <dbReference type="ChEBI" id="CHEBI:57692"/>
    </ligand>
</feature>
<keyword evidence="8 10" id="KW-0472">Membrane</keyword>
<evidence type="ECO:0000256" key="10">
    <source>
        <dbReference type="SAM" id="Phobius"/>
    </source>
</evidence>
<organism evidence="12 13">
    <name type="scientific">Trypanosoma cruzi</name>
    <dbReference type="NCBI Taxonomy" id="5693"/>
    <lineage>
        <taxon>Eukaryota</taxon>
        <taxon>Discoba</taxon>
        <taxon>Euglenozoa</taxon>
        <taxon>Kinetoplastea</taxon>
        <taxon>Metakinetoplastina</taxon>
        <taxon>Trypanosomatida</taxon>
        <taxon>Trypanosomatidae</taxon>
        <taxon>Trypanosoma</taxon>
        <taxon>Schizotrypanum</taxon>
    </lineage>
</organism>
<dbReference type="InterPro" id="IPR039261">
    <property type="entry name" value="FNR_nucleotide-bd"/>
</dbReference>
<evidence type="ECO:0000256" key="7">
    <source>
        <dbReference type="ARBA" id="ARBA00023002"/>
    </source>
</evidence>
<dbReference type="Pfam" id="PF00175">
    <property type="entry name" value="NAD_binding_1"/>
    <property type="match status" value="1"/>
</dbReference>
<keyword evidence="6 10" id="KW-1133">Transmembrane helix</keyword>
<feature type="transmembrane region" description="Helical" evidence="10">
    <location>
        <begin position="38"/>
        <end position="55"/>
    </location>
</feature>
<evidence type="ECO:0000256" key="1">
    <source>
        <dbReference type="ARBA" id="ARBA00001974"/>
    </source>
</evidence>
<dbReference type="InterPro" id="IPR001834">
    <property type="entry name" value="CBR-like"/>
</dbReference>
<dbReference type="VEuPathDB" id="TriTrypDB:ECC02_003644"/>
<evidence type="ECO:0000256" key="9">
    <source>
        <dbReference type="PIRSR" id="PIRSR601834-1"/>
    </source>
</evidence>
<sequence>MPVRNNGRNIFFFLSLSLSVFFCTVCLVVVFFHPFFVVVVSICYGLVSLIVATGGRPEQLHETSRARRKAQSRTSTYTFCLFVCFSVVLFGIAATGHCITGILLLLLFFFFYIFLYFRVCWCAAHKLHHVSSRISASFAGNMRVVVSFAAGLLAALLHRPVDDAFPAECYRSIENALHFRNKKRDGEVFSQRYEPYQLGEVIPITHDTALFRFLLHADEEFNLKPCSTLQACYKYGVQPMEQCHRFYTPVTANHTKGYFDIIVKRKNSGLMTTHLFGMHVGDKLLFRSVTFKVQYKPNKWNHVGMIAGGTGFTPMLQIIRHSLMEKWNDGSVDNTKLSFLFCNRTEKHILLKGLFDDLAERYSNRFKVYYTVDQPVEPENWKHFVGYVSKEMVQQTMPAPDEKKKIIMLCGPDQLLNHVAGTPMGTMSAMSSGMNIQPLAPDLNNLVSLGGILGELGYKNDDVYRF</sequence>
<evidence type="ECO:0000256" key="8">
    <source>
        <dbReference type="ARBA" id="ARBA00023136"/>
    </source>
</evidence>
<evidence type="ECO:0000313" key="13">
    <source>
        <dbReference type="Proteomes" id="UP000583944"/>
    </source>
</evidence>
<evidence type="ECO:0000256" key="6">
    <source>
        <dbReference type="ARBA" id="ARBA00022989"/>
    </source>
</evidence>
<comment type="caution">
    <text evidence="12">The sequence shown here is derived from an EMBL/GenBank/DDBJ whole genome shotgun (WGS) entry which is preliminary data.</text>
</comment>
<dbReference type="Pfam" id="PF00970">
    <property type="entry name" value="FAD_binding_6"/>
    <property type="match status" value="1"/>
</dbReference>
<proteinExistence type="predicted"/>
<feature type="transmembrane region" description="Helical" evidence="10">
    <location>
        <begin position="138"/>
        <end position="157"/>
    </location>
</feature>
<dbReference type="FunFam" id="3.40.50.80:FF:000009">
    <property type="entry name" value="NADH-cytochrome b5 reductase"/>
    <property type="match status" value="1"/>
</dbReference>
<dbReference type="AlphaFoldDB" id="A0A7J6Y9Y7"/>
<feature type="binding site" evidence="9">
    <location>
        <position position="247"/>
    </location>
    <ligand>
        <name>FAD</name>
        <dbReference type="ChEBI" id="CHEBI:57692"/>
    </ligand>
</feature>
<feature type="transmembrane region" description="Helical" evidence="10">
    <location>
        <begin position="12"/>
        <end position="32"/>
    </location>
</feature>
<dbReference type="Gene3D" id="3.40.50.80">
    <property type="entry name" value="Nucleotide-binding domain of ferredoxin-NADP reductase (FNR) module"/>
    <property type="match status" value="1"/>
</dbReference>
<dbReference type="VEuPathDB" id="TriTrypDB:BCY84_03128"/>
<dbReference type="CDD" id="cd06183">
    <property type="entry name" value="cyt_b5_reduct_like"/>
    <property type="match status" value="1"/>
</dbReference>
<keyword evidence="3 9" id="KW-0285">Flavoprotein</keyword>
<feature type="transmembrane region" description="Helical" evidence="10">
    <location>
        <begin position="76"/>
        <end position="93"/>
    </location>
</feature>
<reference evidence="12 13" key="1">
    <citation type="journal article" date="2019" name="Genome Biol. Evol.">
        <title>Nanopore Sequencing Significantly Improves Genome Assembly of the Protozoan Parasite Trypanosoma cruzi.</title>
        <authorList>
            <person name="Diaz-Viraque F."/>
            <person name="Pita S."/>
            <person name="Greif G."/>
            <person name="de Souza R.C.M."/>
            <person name="Iraola G."/>
            <person name="Robello C."/>
        </authorList>
    </citation>
    <scope>NUCLEOTIDE SEQUENCE [LARGE SCALE GENOMIC DNA]</scope>
    <source>
        <strain evidence="12 13">Berenice</strain>
    </source>
</reference>
<feature type="domain" description="FAD-binding FR-type" evidence="11">
    <location>
        <begin position="191"/>
        <end position="297"/>
    </location>
</feature>
<feature type="transmembrane region" description="Helical" evidence="10">
    <location>
        <begin position="99"/>
        <end position="117"/>
    </location>
</feature>
<dbReference type="InterPro" id="IPR017938">
    <property type="entry name" value="Riboflavin_synthase-like_b-brl"/>
</dbReference>
<dbReference type="Proteomes" id="UP000583944">
    <property type="component" value="Unassembled WGS sequence"/>
</dbReference>